<dbReference type="Proteomes" id="UP000549009">
    <property type="component" value="Unassembled WGS sequence"/>
</dbReference>
<comment type="caution">
    <text evidence="2">The sequence shown here is derived from an EMBL/GenBank/DDBJ whole genome shotgun (WGS) entry which is preliminary data.</text>
</comment>
<dbReference type="EMBL" id="JACHJD010000016">
    <property type="protein sequence ID" value="MBB5107950.1"/>
    <property type="molecule type" value="Genomic_DNA"/>
</dbReference>
<evidence type="ECO:0000256" key="1">
    <source>
        <dbReference type="SAM" id="MobiDB-lite"/>
    </source>
</evidence>
<accession>A0A7W8EYQ7</accession>
<evidence type="ECO:0000313" key="2">
    <source>
        <dbReference type="EMBL" id="MBB5107950.1"/>
    </source>
</evidence>
<protein>
    <submittedName>
        <fullName evidence="2">Uncharacterized protein</fullName>
    </submittedName>
</protein>
<dbReference type="AlphaFoldDB" id="A0A7W8EYQ7"/>
<sequence>MLGARRLPRGGLRPGCFLFGGLRLRAGGASGSAAVSVFRADGVRCPASSHPGPAPPSGPAPPPPGGLRLSGRLRFPAVSGSPGWRCPVLRWPVSRGLSLSSGRADGARPLSGLSPASLRRLRLSGLMLRWCPVSPCPRLCSLPAACVLPGWRCPGLGWSVVLWSLGVCGAAPCSPGRRPVVRVCAVRADVVWCPWPFLFPGSWGGCSVWCPVSPRCLGVFASAVRLGEVCLRLWAGCRCSRLSGRFCLEG</sequence>
<evidence type="ECO:0000313" key="3">
    <source>
        <dbReference type="Proteomes" id="UP000549009"/>
    </source>
</evidence>
<name>A0A7W8EYQ7_STRST</name>
<organism evidence="2 3">
    <name type="scientific">Streptomyces spectabilis</name>
    <dbReference type="NCBI Taxonomy" id="68270"/>
    <lineage>
        <taxon>Bacteria</taxon>
        <taxon>Bacillati</taxon>
        <taxon>Actinomycetota</taxon>
        <taxon>Actinomycetes</taxon>
        <taxon>Kitasatosporales</taxon>
        <taxon>Streptomycetaceae</taxon>
        <taxon>Streptomyces</taxon>
    </lineage>
</organism>
<feature type="region of interest" description="Disordered" evidence="1">
    <location>
        <begin position="46"/>
        <end position="66"/>
    </location>
</feature>
<gene>
    <name evidence="2" type="ORF">FHS40_007071</name>
</gene>
<keyword evidence="3" id="KW-1185">Reference proteome</keyword>
<reference evidence="2 3" key="1">
    <citation type="submission" date="2020-08" db="EMBL/GenBank/DDBJ databases">
        <title>Genomic Encyclopedia of Type Strains, Phase III (KMG-III): the genomes of soil and plant-associated and newly described type strains.</title>
        <authorList>
            <person name="Whitman W."/>
        </authorList>
    </citation>
    <scope>NUCLEOTIDE SEQUENCE [LARGE SCALE GENOMIC DNA]</scope>
    <source>
        <strain evidence="2 3">CECT 3146</strain>
    </source>
</reference>
<proteinExistence type="predicted"/>
<feature type="compositionally biased region" description="Pro residues" evidence="1">
    <location>
        <begin position="52"/>
        <end position="65"/>
    </location>
</feature>